<protein>
    <submittedName>
        <fullName evidence="2">DUF4153 domain-containing protein</fullName>
    </submittedName>
</protein>
<feature type="transmembrane region" description="Helical" evidence="1">
    <location>
        <begin position="59"/>
        <end position="78"/>
    </location>
</feature>
<dbReference type="InterPro" id="IPR025291">
    <property type="entry name" value="DUF4153"/>
</dbReference>
<feature type="transmembrane region" description="Helical" evidence="1">
    <location>
        <begin position="109"/>
        <end position="129"/>
    </location>
</feature>
<feature type="transmembrane region" description="Helical" evidence="1">
    <location>
        <begin position="85"/>
        <end position="103"/>
    </location>
</feature>
<proteinExistence type="predicted"/>
<dbReference type="AlphaFoldDB" id="A0A3L7JEK5"/>
<dbReference type="RefSeq" id="WP_121644965.1">
    <property type="nucleotide sequence ID" value="NZ_RCWN01000001.1"/>
</dbReference>
<feature type="transmembrane region" description="Helical" evidence="1">
    <location>
        <begin position="253"/>
        <end position="274"/>
    </location>
</feature>
<dbReference type="Pfam" id="PF13687">
    <property type="entry name" value="DUF4153"/>
    <property type="match status" value="1"/>
</dbReference>
<feature type="transmembrane region" description="Helical" evidence="1">
    <location>
        <begin position="217"/>
        <end position="241"/>
    </location>
</feature>
<keyword evidence="1" id="KW-0812">Transmembrane</keyword>
<dbReference type="EMBL" id="RCWN01000001">
    <property type="protein sequence ID" value="RLQ88001.1"/>
    <property type="molecule type" value="Genomic_DNA"/>
</dbReference>
<dbReference type="Proteomes" id="UP000281094">
    <property type="component" value="Unassembled WGS sequence"/>
</dbReference>
<reference evidence="2 3" key="1">
    <citation type="submission" date="2018-10" db="EMBL/GenBank/DDBJ databases">
        <title>Notoacmeibacter sp. M2BS9Y-3-1, whole genome shotgun sequence.</title>
        <authorList>
            <person name="Tuo L."/>
        </authorList>
    </citation>
    <scope>NUCLEOTIDE SEQUENCE [LARGE SCALE GENOMIC DNA]</scope>
    <source>
        <strain evidence="2 3">M2BS9Y-3-1</strain>
    </source>
</reference>
<feature type="transmembrane region" description="Helical" evidence="1">
    <location>
        <begin position="286"/>
        <end position="307"/>
    </location>
</feature>
<evidence type="ECO:0000313" key="3">
    <source>
        <dbReference type="Proteomes" id="UP000281094"/>
    </source>
</evidence>
<feature type="transmembrane region" description="Helical" evidence="1">
    <location>
        <begin position="319"/>
        <end position="335"/>
    </location>
</feature>
<evidence type="ECO:0000313" key="2">
    <source>
        <dbReference type="EMBL" id="RLQ88001.1"/>
    </source>
</evidence>
<feature type="transmembrane region" description="Helical" evidence="1">
    <location>
        <begin position="347"/>
        <end position="366"/>
    </location>
</feature>
<feature type="transmembrane region" description="Helical" evidence="1">
    <location>
        <begin position="178"/>
        <end position="196"/>
    </location>
</feature>
<keyword evidence="3" id="KW-1185">Reference proteome</keyword>
<feature type="transmembrane region" description="Helical" evidence="1">
    <location>
        <begin position="136"/>
        <end position="158"/>
    </location>
</feature>
<keyword evidence="1" id="KW-1133">Transmembrane helix</keyword>
<evidence type="ECO:0000256" key="1">
    <source>
        <dbReference type="SAM" id="Phobius"/>
    </source>
</evidence>
<organism evidence="2 3">
    <name type="scientific">Notoacmeibacter ruber</name>
    <dbReference type="NCBI Taxonomy" id="2670375"/>
    <lineage>
        <taxon>Bacteria</taxon>
        <taxon>Pseudomonadati</taxon>
        <taxon>Pseudomonadota</taxon>
        <taxon>Alphaproteobacteria</taxon>
        <taxon>Hyphomicrobiales</taxon>
        <taxon>Notoacmeibacteraceae</taxon>
        <taxon>Notoacmeibacter</taxon>
    </lineage>
</organism>
<keyword evidence="1" id="KW-0472">Membrane</keyword>
<name>A0A3L7JEK5_9HYPH</name>
<comment type="caution">
    <text evidence="2">The sequence shown here is derived from an EMBL/GenBank/DDBJ whole genome shotgun (WGS) entry which is preliminary data.</text>
</comment>
<accession>A0A3L7JEK5</accession>
<sequence length="577" mass="63280">MAGWPQRKLRSITNLRGLAAEGVKRAFARFSVTITALFGLSLSASLAQADVLDENTFERFGAFFLVAALSSLVIRLASEAHSYRWIRLIEVVVAVVLGLIAAFQLDDDYALPSIVGALVLLVPAAASNAKRDDLPVVLGGLGFAAALGLLTLAIFAGGLSGTLASLRYLFGLPVPDRVFAQTWIWTGLFVAPLFALGRIPERGEINLGGRILLDRAALALFDFGAFPLLIIYTLVLHAYAAKIAISASLPRGQIGWMVLGYLLTLFGTLIITSGHERTGRPATSRFMMRYWPALIIVPVGLLFVSLYERVGIYGVTEERYLLGLGGLVVLVWAVMQVSKWLRNDYRLLLCLGGGALLLSCVGPWSARSISIESQLARFEREIADFRDGEAEAELQAMGALAYLNQAGVLDRTVDEPLKTVDDRNNLTAYARHFGLDPDRTPSNLSSGMHDLDRQVIDLTGYDVMIRNVFLSDQEQRSAFQVAVDDNAPAITARLQNNTIVMTVGAESATFDLQAETRSLAPGEPLPRSLELSSGARKVRFLVQRWVWPEPEADKDEQLGRLDGSLLFRRQDWIAFRR</sequence>
<gene>
    <name evidence="2" type="ORF">D8780_07055</name>
</gene>